<dbReference type="RefSeq" id="WP_188556457.1">
    <property type="nucleotide sequence ID" value="NZ_BMGS01000002.1"/>
</dbReference>
<evidence type="ECO:0000313" key="1">
    <source>
        <dbReference type="EMBL" id="GGG33293.1"/>
    </source>
</evidence>
<protein>
    <submittedName>
        <fullName evidence="1">Uncharacterized protein</fullName>
    </submittedName>
</protein>
<comment type="caution">
    <text evidence="1">The sequence shown here is derived from an EMBL/GenBank/DDBJ whole genome shotgun (WGS) entry which is preliminary data.</text>
</comment>
<accession>A0ABQ1WJP7</accession>
<keyword evidence="2" id="KW-1185">Reference proteome</keyword>
<dbReference type="Proteomes" id="UP000601361">
    <property type="component" value="Unassembled WGS sequence"/>
</dbReference>
<evidence type="ECO:0000313" key="2">
    <source>
        <dbReference type="Proteomes" id="UP000601361"/>
    </source>
</evidence>
<proteinExistence type="predicted"/>
<dbReference type="EMBL" id="BMGS01000002">
    <property type="protein sequence ID" value="GGG33293.1"/>
    <property type="molecule type" value="Genomic_DNA"/>
</dbReference>
<reference evidence="2" key="1">
    <citation type="journal article" date="2019" name="Int. J. Syst. Evol. Microbiol.">
        <title>The Global Catalogue of Microorganisms (GCM) 10K type strain sequencing project: providing services to taxonomists for standard genome sequencing and annotation.</title>
        <authorList>
            <consortium name="The Broad Institute Genomics Platform"/>
            <consortium name="The Broad Institute Genome Sequencing Center for Infectious Disease"/>
            <person name="Wu L."/>
            <person name="Ma J."/>
        </authorList>
    </citation>
    <scope>NUCLEOTIDE SEQUENCE [LARGE SCALE GENOMIC DNA]</scope>
    <source>
        <strain evidence="2">CGMCC 1.12990</strain>
    </source>
</reference>
<sequence>MLIQEFITGLTPLVDEGWKVKVTHQDTYILLTAHNGSGEKMVLELIDKGTGVWPDYTVQAEFEGSNSGIGVCSHAGIYDPAVEQQKASEWTKDFVKDARQLRKDSKL</sequence>
<name>A0ABQ1WJP7_9BACT</name>
<gene>
    <name evidence="1" type="ORF">GCM10011378_07170</name>
</gene>
<organism evidence="1 2">
    <name type="scientific">Hymenobacter glacieicola</name>
    <dbReference type="NCBI Taxonomy" id="1562124"/>
    <lineage>
        <taxon>Bacteria</taxon>
        <taxon>Pseudomonadati</taxon>
        <taxon>Bacteroidota</taxon>
        <taxon>Cytophagia</taxon>
        <taxon>Cytophagales</taxon>
        <taxon>Hymenobacteraceae</taxon>
        <taxon>Hymenobacter</taxon>
    </lineage>
</organism>